<keyword evidence="2" id="KW-1185">Reference proteome</keyword>
<dbReference type="Proteomes" id="UP000612585">
    <property type="component" value="Unassembled WGS sequence"/>
</dbReference>
<sequence length="144" mass="16472">MANEWRIEADDDWLAAHSSDTFQRLRRRTRLMGGLAEAMSNAELGPLGGAPRRPVLRIGRKDYSVVRYADHHLSYTVIQVDPVQCRRCGTLLAERHLVSRLSDGLRHTVGAVRMCRNCQAEAWLFHSHMPTTRRARAWGRKVVL</sequence>
<dbReference type="AlphaFoldDB" id="A0A8J4DYW5"/>
<dbReference type="EMBL" id="BOPG01000013">
    <property type="protein sequence ID" value="GIJ55076.1"/>
    <property type="molecule type" value="Genomic_DNA"/>
</dbReference>
<proteinExistence type="predicted"/>
<evidence type="ECO:0000313" key="1">
    <source>
        <dbReference type="EMBL" id="GIJ55076.1"/>
    </source>
</evidence>
<dbReference type="RefSeq" id="WP_203991339.1">
    <property type="nucleotide sequence ID" value="NZ_BOPG01000013.1"/>
</dbReference>
<protein>
    <submittedName>
        <fullName evidence="1">Uncharacterized protein</fullName>
    </submittedName>
</protein>
<comment type="caution">
    <text evidence="1">The sequence shown here is derived from an EMBL/GenBank/DDBJ whole genome shotgun (WGS) entry which is preliminary data.</text>
</comment>
<organism evidence="1 2">
    <name type="scientific">Virgisporangium aurantiacum</name>
    <dbReference type="NCBI Taxonomy" id="175570"/>
    <lineage>
        <taxon>Bacteria</taxon>
        <taxon>Bacillati</taxon>
        <taxon>Actinomycetota</taxon>
        <taxon>Actinomycetes</taxon>
        <taxon>Micromonosporales</taxon>
        <taxon>Micromonosporaceae</taxon>
        <taxon>Virgisporangium</taxon>
    </lineage>
</organism>
<name>A0A8J4DYW5_9ACTN</name>
<gene>
    <name evidence="1" type="ORF">Vau01_025920</name>
</gene>
<reference evidence="1" key="1">
    <citation type="submission" date="2021-01" db="EMBL/GenBank/DDBJ databases">
        <title>Whole genome shotgun sequence of Virgisporangium aurantiacum NBRC 16421.</title>
        <authorList>
            <person name="Komaki H."/>
            <person name="Tamura T."/>
        </authorList>
    </citation>
    <scope>NUCLEOTIDE SEQUENCE</scope>
    <source>
        <strain evidence="1">NBRC 16421</strain>
    </source>
</reference>
<evidence type="ECO:0000313" key="2">
    <source>
        <dbReference type="Proteomes" id="UP000612585"/>
    </source>
</evidence>
<accession>A0A8J4DYW5</accession>